<dbReference type="Pfam" id="PF09912">
    <property type="entry name" value="DUF2141"/>
    <property type="match status" value="1"/>
</dbReference>
<accession>A0A7Y6TUS0</accession>
<organism evidence="2 3">
    <name type="scientific">Piscinibacter koreensis</name>
    <dbReference type="NCBI Taxonomy" id="2742824"/>
    <lineage>
        <taxon>Bacteria</taxon>
        <taxon>Pseudomonadati</taxon>
        <taxon>Pseudomonadota</taxon>
        <taxon>Betaproteobacteria</taxon>
        <taxon>Burkholderiales</taxon>
        <taxon>Sphaerotilaceae</taxon>
        <taxon>Piscinibacter</taxon>
    </lineage>
</organism>
<dbReference type="InterPro" id="IPR018673">
    <property type="entry name" value="DUF2141"/>
</dbReference>
<feature type="signal peptide" evidence="1">
    <location>
        <begin position="1"/>
        <end position="29"/>
    </location>
</feature>
<comment type="caution">
    <text evidence="2">The sequence shown here is derived from an EMBL/GenBank/DDBJ whole genome shotgun (WGS) entry which is preliminary data.</text>
</comment>
<proteinExistence type="predicted"/>
<feature type="chain" id="PRO_5031552280" evidence="1">
    <location>
        <begin position="30"/>
        <end position="145"/>
    </location>
</feature>
<reference evidence="2 3" key="1">
    <citation type="submission" date="2020-06" db="EMBL/GenBank/DDBJ databases">
        <title>Schlegella sp. ID0723 isolated from air conditioner.</title>
        <authorList>
            <person name="Kim D.Y."/>
            <person name="Kim D.-U."/>
        </authorList>
    </citation>
    <scope>NUCLEOTIDE SEQUENCE [LARGE SCALE GENOMIC DNA]</scope>
    <source>
        <strain evidence="2 3">ID0723</strain>
    </source>
</reference>
<gene>
    <name evidence="2" type="ORF">HQN59_00835</name>
</gene>
<sequence length="145" mass="14715">MQARSLTLATALGAALSAATLFSAAPAGAADCAQVEVRNVRPQQGTLMIAAYADAASFDKKPAASLALPAGDATQTFPLCGLTGAEVALTLYQDLNGNGKLDRSLFGMPSEPWGASGKPAAMSAPTWDTTHVPLDASPIVVNLSK</sequence>
<keyword evidence="1" id="KW-0732">Signal</keyword>
<evidence type="ECO:0000313" key="2">
    <source>
        <dbReference type="EMBL" id="NUZ04295.1"/>
    </source>
</evidence>
<dbReference type="RefSeq" id="WP_176065143.1">
    <property type="nucleotide sequence ID" value="NZ_JABWMJ010000001.1"/>
</dbReference>
<dbReference type="Proteomes" id="UP000529637">
    <property type="component" value="Unassembled WGS sequence"/>
</dbReference>
<evidence type="ECO:0000313" key="3">
    <source>
        <dbReference type="Proteomes" id="UP000529637"/>
    </source>
</evidence>
<protein>
    <submittedName>
        <fullName evidence="2">DUF2141 domain-containing protein</fullName>
    </submittedName>
</protein>
<dbReference type="AlphaFoldDB" id="A0A7Y6TUS0"/>
<dbReference type="EMBL" id="JABWMJ010000001">
    <property type="protein sequence ID" value="NUZ04295.1"/>
    <property type="molecule type" value="Genomic_DNA"/>
</dbReference>
<name>A0A7Y6TUS0_9BURK</name>
<evidence type="ECO:0000256" key="1">
    <source>
        <dbReference type="SAM" id="SignalP"/>
    </source>
</evidence>
<keyword evidence="3" id="KW-1185">Reference proteome</keyword>